<feature type="signal peptide" evidence="1">
    <location>
        <begin position="1"/>
        <end position="23"/>
    </location>
</feature>
<keyword evidence="3" id="KW-1185">Reference proteome</keyword>
<name>A0ABV7TK12_9RHOB</name>
<dbReference type="EMBL" id="JBHRXI010000016">
    <property type="protein sequence ID" value="MFC3615227.1"/>
    <property type="molecule type" value="Genomic_DNA"/>
</dbReference>
<reference evidence="3" key="1">
    <citation type="journal article" date="2019" name="Int. J. Syst. Evol. Microbiol.">
        <title>The Global Catalogue of Microorganisms (GCM) 10K type strain sequencing project: providing services to taxonomists for standard genome sequencing and annotation.</title>
        <authorList>
            <consortium name="The Broad Institute Genomics Platform"/>
            <consortium name="The Broad Institute Genome Sequencing Center for Infectious Disease"/>
            <person name="Wu L."/>
            <person name="Ma J."/>
        </authorList>
    </citation>
    <scope>NUCLEOTIDE SEQUENCE [LARGE SCALE GENOMIC DNA]</scope>
    <source>
        <strain evidence="3">KCTC 42911</strain>
    </source>
</reference>
<organism evidence="2 3">
    <name type="scientific">Lutimaribacter marinistellae</name>
    <dbReference type="NCBI Taxonomy" id="1820329"/>
    <lineage>
        <taxon>Bacteria</taxon>
        <taxon>Pseudomonadati</taxon>
        <taxon>Pseudomonadota</taxon>
        <taxon>Alphaproteobacteria</taxon>
        <taxon>Rhodobacterales</taxon>
        <taxon>Roseobacteraceae</taxon>
        <taxon>Lutimaribacter</taxon>
    </lineage>
</organism>
<keyword evidence="1" id="KW-0732">Signal</keyword>
<comment type="caution">
    <text evidence="2">The sequence shown here is derived from an EMBL/GenBank/DDBJ whole genome shotgun (WGS) entry which is preliminary data.</text>
</comment>
<feature type="chain" id="PRO_5047420652" evidence="1">
    <location>
        <begin position="24"/>
        <end position="79"/>
    </location>
</feature>
<evidence type="ECO:0000313" key="2">
    <source>
        <dbReference type="EMBL" id="MFC3615227.1"/>
    </source>
</evidence>
<sequence length="79" mass="7621">MFRRFGILAVLPVVITVSACSPAAQHEAACVGGTLTGATIGGAIGNRFGGGTGQSIMTAAGALVGGVTAANSMNCVRPS</sequence>
<dbReference type="PROSITE" id="PS51257">
    <property type="entry name" value="PROKAR_LIPOPROTEIN"/>
    <property type="match status" value="1"/>
</dbReference>
<evidence type="ECO:0000313" key="3">
    <source>
        <dbReference type="Proteomes" id="UP001595629"/>
    </source>
</evidence>
<proteinExistence type="predicted"/>
<dbReference type="RefSeq" id="WP_386736482.1">
    <property type="nucleotide sequence ID" value="NZ_JBHRXI010000016.1"/>
</dbReference>
<evidence type="ECO:0000256" key="1">
    <source>
        <dbReference type="SAM" id="SignalP"/>
    </source>
</evidence>
<dbReference type="Proteomes" id="UP001595629">
    <property type="component" value="Unassembled WGS sequence"/>
</dbReference>
<accession>A0ABV7TK12</accession>
<protein>
    <submittedName>
        <fullName evidence="2">Glycine zipper 2TM domain-containing protein</fullName>
    </submittedName>
</protein>
<gene>
    <name evidence="2" type="ORF">ACFORG_15800</name>
</gene>